<reference evidence="7" key="1">
    <citation type="submission" date="2020-11" db="EMBL/GenBank/DDBJ databases">
        <authorList>
            <consortium name="DOE Joint Genome Institute"/>
            <person name="Ahrendt S."/>
            <person name="Riley R."/>
            <person name="Andreopoulos W."/>
            <person name="Labutti K."/>
            <person name="Pangilinan J."/>
            <person name="Ruiz-Duenas F.J."/>
            <person name="Barrasa J.M."/>
            <person name="Sanchez-Garcia M."/>
            <person name="Camarero S."/>
            <person name="Miyauchi S."/>
            <person name="Serrano A."/>
            <person name="Linde D."/>
            <person name="Babiker R."/>
            <person name="Drula E."/>
            <person name="Ayuso-Fernandez I."/>
            <person name="Pacheco R."/>
            <person name="Padilla G."/>
            <person name="Ferreira P."/>
            <person name="Barriuso J."/>
            <person name="Kellner H."/>
            <person name="Castanera R."/>
            <person name="Alfaro M."/>
            <person name="Ramirez L."/>
            <person name="Pisabarro A.G."/>
            <person name="Kuo A."/>
            <person name="Tritt A."/>
            <person name="Lipzen A."/>
            <person name="He G."/>
            <person name="Yan M."/>
            <person name="Ng V."/>
            <person name="Cullen D."/>
            <person name="Martin F."/>
            <person name="Rosso M.-N."/>
            <person name="Henrissat B."/>
            <person name="Hibbett D."/>
            <person name="Martinez A.T."/>
            <person name="Grigoriev I.V."/>
        </authorList>
    </citation>
    <scope>NUCLEOTIDE SEQUENCE</scope>
    <source>
        <strain evidence="7">CBS 506.95</strain>
    </source>
</reference>
<proteinExistence type="predicted"/>
<evidence type="ECO:0000256" key="5">
    <source>
        <dbReference type="SAM" id="MobiDB-lite"/>
    </source>
</evidence>
<evidence type="ECO:0000256" key="1">
    <source>
        <dbReference type="ARBA" id="ARBA00022723"/>
    </source>
</evidence>
<name>A0A9P6EJU8_9AGAR</name>
<organism evidence="7 8">
    <name type="scientific">Crepidotus variabilis</name>
    <dbReference type="NCBI Taxonomy" id="179855"/>
    <lineage>
        <taxon>Eukaryota</taxon>
        <taxon>Fungi</taxon>
        <taxon>Dikarya</taxon>
        <taxon>Basidiomycota</taxon>
        <taxon>Agaricomycotina</taxon>
        <taxon>Agaricomycetes</taxon>
        <taxon>Agaricomycetidae</taxon>
        <taxon>Agaricales</taxon>
        <taxon>Agaricineae</taxon>
        <taxon>Crepidotaceae</taxon>
        <taxon>Crepidotus</taxon>
    </lineage>
</organism>
<feature type="domain" description="MYND-type" evidence="6">
    <location>
        <begin position="40"/>
        <end position="85"/>
    </location>
</feature>
<dbReference type="Pfam" id="PF01753">
    <property type="entry name" value="zf-MYND"/>
    <property type="match status" value="1"/>
</dbReference>
<keyword evidence="8" id="KW-1185">Reference proteome</keyword>
<keyword evidence="2 4" id="KW-0863">Zinc-finger</keyword>
<dbReference type="EMBL" id="MU157841">
    <property type="protein sequence ID" value="KAF9530200.1"/>
    <property type="molecule type" value="Genomic_DNA"/>
</dbReference>
<evidence type="ECO:0000313" key="8">
    <source>
        <dbReference type="Proteomes" id="UP000807306"/>
    </source>
</evidence>
<feature type="compositionally biased region" description="Low complexity" evidence="5">
    <location>
        <begin position="1"/>
        <end position="15"/>
    </location>
</feature>
<evidence type="ECO:0000259" key="6">
    <source>
        <dbReference type="PROSITE" id="PS50865"/>
    </source>
</evidence>
<dbReference type="Gene3D" id="6.10.140.2220">
    <property type="match status" value="1"/>
</dbReference>
<keyword evidence="1" id="KW-0479">Metal-binding</keyword>
<dbReference type="Proteomes" id="UP000807306">
    <property type="component" value="Unassembled WGS sequence"/>
</dbReference>
<evidence type="ECO:0000256" key="3">
    <source>
        <dbReference type="ARBA" id="ARBA00022833"/>
    </source>
</evidence>
<evidence type="ECO:0000256" key="4">
    <source>
        <dbReference type="PROSITE-ProRule" id="PRU00134"/>
    </source>
</evidence>
<protein>
    <recommendedName>
        <fullName evidence="6">MYND-type domain-containing protein</fullName>
    </recommendedName>
</protein>
<gene>
    <name evidence="7" type="ORF">CPB83DRAFT_851156</name>
</gene>
<dbReference type="PROSITE" id="PS01360">
    <property type="entry name" value="ZF_MYND_1"/>
    <property type="match status" value="1"/>
</dbReference>
<dbReference type="AlphaFoldDB" id="A0A9P6EJU8"/>
<evidence type="ECO:0000313" key="7">
    <source>
        <dbReference type="EMBL" id="KAF9530200.1"/>
    </source>
</evidence>
<keyword evidence="3" id="KW-0862">Zinc</keyword>
<evidence type="ECO:0000256" key="2">
    <source>
        <dbReference type="ARBA" id="ARBA00022771"/>
    </source>
</evidence>
<dbReference type="InterPro" id="IPR002893">
    <property type="entry name" value="Znf_MYND"/>
</dbReference>
<feature type="region of interest" description="Disordered" evidence="5">
    <location>
        <begin position="1"/>
        <end position="26"/>
    </location>
</feature>
<accession>A0A9P6EJU8</accession>
<dbReference type="OrthoDB" id="432970at2759"/>
<dbReference type="GO" id="GO:0008270">
    <property type="term" value="F:zinc ion binding"/>
    <property type="evidence" value="ECO:0007669"/>
    <property type="project" value="UniProtKB-KW"/>
</dbReference>
<dbReference type="PROSITE" id="PS50865">
    <property type="entry name" value="ZF_MYND_2"/>
    <property type="match status" value="1"/>
</dbReference>
<sequence length="263" mass="29867">MSSSSNSFVSGTSSSKLRKTASKEEEIDVITRTPGAQKLNAKCGNMSCAARRGDIPLKHCARCKTIMYCSRECQVAHWKDHKTWCNNNVDHLAELEAADRDGLNVGLPDGMSLVELDQRLEKWVKYHNSLLMAATIHALELPRDLKRSHQYLLRVRVSYRTDNEGVPGKLFRVDKAFLVDIQSSRSKGPVWVQSIDEIERLRTESEEKRLGTVAAIALECSPLAMQIVPFGSLRDLSPLRIQKEWKEILIRNVENGKRFTRFE</sequence>
<dbReference type="SUPFAM" id="SSF144232">
    <property type="entry name" value="HIT/MYND zinc finger-like"/>
    <property type="match status" value="1"/>
</dbReference>
<comment type="caution">
    <text evidence="7">The sequence shown here is derived from an EMBL/GenBank/DDBJ whole genome shotgun (WGS) entry which is preliminary data.</text>
</comment>